<proteinExistence type="predicted"/>
<accession>A5Z616</accession>
<evidence type="ECO:0000313" key="3">
    <source>
        <dbReference type="Proteomes" id="UP000006000"/>
    </source>
</evidence>
<reference evidence="2 3" key="2">
    <citation type="submission" date="2007-04" db="EMBL/GenBank/DDBJ databases">
        <title>Draft genome sequence of Eubacterium ventriosum (ATCC 27560).</title>
        <authorList>
            <person name="Sudarsanam P."/>
            <person name="Ley R."/>
            <person name="Guruge J."/>
            <person name="Turnbaugh P.J."/>
            <person name="Mahowald M."/>
            <person name="Liep D."/>
            <person name="Gordon J."/>
        </authorList>
    </citation>
    <scope>NUCLEOTIDE SEQUENCE [LARGE SCALE GENOMIC DNA]</scope>
    <source>
        <strain evidence="2 3">ATCC 27560</strain>
    </source>
</reference>
<dbReference type="Proteomes" id="UP000006000">
    <property type="component" value="Unassembled WGS sequence"/>
</dbReference>
<evidence type="ECO:0000313" key="2">
    <source>
        <dbReference type="EMBL" id="EDM51583.1"/>
    </source>
</evidence>
<sequence length="119" mass="13250">MDASKLGVKKYICTECDESYTETIDALGHKYVDTVIKPTESESGYTLHKCKECGYSYKDSYTDALQKSTEPDIKHIINNTNKDISNTAINNTYVNATAIKSVNSGKKSIKIKWKKVSGV</sequence>
<comment type="caution">
    <text evidence="2">The sequence shown here is derived from an EMBL/GenBank/DDBJ whole genome shotgun (WGS) entry which is preliminary data.</text>
</comment>
<reference evidence="2 3" key="1">
    <citation type="submission" date="2007-03" db="EMBL/GenBank/DDBJ databases">
        <authorList>
            <person name="Fulton L."/>
            <person name="Clifton S."/>
            <person name="Fulton B."/>
            <person name="Xu J."/>
            <person name="Minx P."/>
            <person name="Pepin K.H."/>
            <person name="Johnson M."/>
            <person name="Thiruvilangam P."/>
            <person name="Bhonagiri V."/>
            <person name="Nash W.E."/>
            <person name="Mardis E.R."/>
            <person name="Wilson R.K."/>
        </authorList>
    </citation>
    <scope>NUCLEOTIDE SEQUENCE [LARGE SCALE GENOMIC DNA]</scope>
    <source>
        <strain evidence="2 3">ATCC 27560</strain>
    </source>
</reference>
<protein>
    <recommendedName>
        <fullName evidence="1">C2H2-type domain-containing protein</fullName>
    </recommendedName>
</protein>
<dbReference type="InterPro" id="IPR013087">
    <property type="entry name" value="Znf_C2H2_type"/>
</dbReference>
<dbReference type="EMBL" id="AAVL02000032">
    <property type="protein sequence ID" value="EDM51583.1"/>
    <property type="molecule type" value="Genomic_DNA"/>
</dbReference>
<feature type="domain" description="C2H2-type" evidence="1">
    <location>
        <begin position="11"/>
        <end position="38"/>
    </location>
</feature>
<name>A5Z616_9FIRM</name>
<dbReference type="AlphaFoldDB" id="A5Z616"/>
<dbReference type="OrthoDB" id="1997971at2"/>
<dbReference type="PROSITE" id="PS50157">
    <property type="entry name" value="ZINC_FINGER_C2H2_2"/>
    <property type="match status" value="1"/>
</dbReference>
<dbReference type="STRING" id="411463.EUBVEN_01148"/>
<dbReference type="HOGENOM" id="CLU_2057861_0_0_9"/>
<gene>
    <name evidence="2" type="ORF">EUBVEN_01148</name>
</gene>
<dbReference type="RefSeq" id="WP_005359872.1">
    <property type="nucleotide sequence ID" value="NZ_DS264269.1"/>
</dbReference>
<organism evidence="2 3">
    <name type="scientific">Eubacterium ventriosum ATCC 27560</name>
    <dbReference type="NCBI Taxonomy" id="411463"/>
    <lineage>
        <taxon>Bacteria</taxon>
        <taxon>Bacillati</taxon>
        <taxon>Bacillota</taxon>
        <taxon>Clostridia</taxon>
        <taxon>Eubacteriales</taxon>
        <taxon>Eubacteriaceae</taxon>
        <taxon>Eubacterium</taxon>
    </lineage>
</organism>
<evidence type="ECO:0000259" key="1">
    <source>
        <dbReference type="PROSITE" id="PS50157"/>
    </source>
</evidence>